<proteinExistence type="predicted"/>
<dbReference type="EMBL" id="GL732544">
    <property type="protein sequence ID" value="EFX81274.1"/>
    <property type="molecule type" value="Genomic_DNA"/>
</dbReference>
<keyword evidence="2" id="KW-1185">Reference proteome</keyword>
<dbReference type="Proteomes" id="UP000000305">
    <property type="component" value="Unassembled WGS sequence"/>
</dbReference>
<dbReference type="KEGG" id="dpx:DAPPUDRAFT_242582"/>
<accession>E9GH02</accession>
<protein>
    <submittedName>
        <fullName evidence="1">Uncharacterized protein</fullName>
    </submittedName>
</protein>
<dbReference type="HOGENOM" id="CLU_1867150_0_0_1"/>
<dbReference type="InParanoid" id="E9GH02"/>
<reference evidence="1 2" key="1">
    <citation type="journal article" date="2011" name="Science">
        <title>The ecoresponsive genome of Daphnia pulex.</title>
        <authorList>
            <person name="Colbourne J.K."/>
            <person name="Pfrender M.E."/>
            <person name="Gilbert D."/>
            <person name="Thomas W.K."/>
            <person name="Tucker A."/>
            <person name="Oakley T.H."/>
            <person name="Tokishita S."/>
            <person name="Aerts A."/>
            <person name="Arnold G.J."/>
            <person name="Basu M.K."/>
            <person name="Bauer D.J."/>
            <person name="Caceres C.E."/>
            <person name="Carmel L."/>
            <person name="Casola C."/>
            <person name="Choi J.H."/>
            <person name="Detter J.C."/>
            <person name="Dong Q."/>
            <person name="Dusheyko S."/>
            <person name="Eads B.D."/>
            <person name="Frohlich T."/>
            <person name="Geiler-Samerotte K.A."/>
            <person name="Gerlach D."/>
            <person name="Hatcher P."/>
            <person name="Jogdeo S."/>
            <person name="Krijgsveld J."/>
            <person name="Kriventseva E.V."/>
            <person name="Kultz D."/>
            <person name="Laforsch C."/>
            <person name="Lindquist E."/>
            <person name="Lopez J."/>
            <person name="Manak J.R."/>
            <person name="Muller J."/>
            <person name="Pangilinan J."/>
            <person name="Patwardhan R.P."/>
            <person name="Pitluck S."/>
            <person name="Pritham E.J."/>
            <person name="Rechtsteiner A."/>
            <person name="Rho M."/>
            <person name="Rogozin I.B."/>
            <person name="Sakarya O."/>
            <person name="Salamov A."/>
            <person name="Schaack S."/>
            <person name="Shapiro H."/>
            <person name="Shiga Y."/>
            <person name="Skalitzky C."/>
            <person name="Smith Z."/>
            <person name="Souvorov A."/>
            <person name="Sung W."/>
            <person name="Tang Z."/>
            <person name="Tsuchiya D."/>
            <person name="Tu H."/>
            <person name="Vos H."/>
            <person name="Wang M."/>
            <person name="Wolf Y.I."/>
            <person name="Yamagata H."/>
            <person name="Yamada T."/>
            <person name="Ye Y."/>
            <person name="Shaw J.R."/>
            <person name="Andrews J."/>
            <person name="Crease T.J."/>
            <person name="Tang H."/>
            <person name="Lucas S.M."/>
            <person name="Robertson H.M."/>
            <person name="Bork P."/>
            <person name="Koonin E.V."/>
            <person name="Zdobnov E.M."/>
            <person name="Grigoriev I.V."/>
            <person name="Lynch M."/>
            <person name="Boore J.L."/>
        </authorList>
    </citation>
    <scope>NUCLEOTIDE SEQUENCE [LARGE SCALE GENOMIC DNA]</scope>
</reference>
<gene>
    <name evidence="1" type="ORF">DAPPUDRAFT_242582</name>
</gene>
<organism evidence="1 2">
    <name type="scientific">Daphnia pulex</name>
    <name type="common">Water flea</name>
    <dbReference type="NCBI Taxonomy" id="6669"/>
    <lineage>
        <taxon>Eukaryota</taxon>
        <taxon>Metazoa</taxon>
        <taxon>Ecdysozoa</taxon>
        <taxon>Arthropoda</taxon>
        <taxon>Crustacea</taxon>
        <taxon>Branchiopoda</taxon>
        <taxon>Diplostraca</taxon>
        <taxon>Cladocera</taxon>
        <taxon>Anomopoda</taxon>
        <taxon>Daphniidae</taxon>
        <taxon>Daphnia</taxon>
    </lineage>
</organism>
<dbReference type="AlphaFoldDB" id="E9GH02"/>
<name>E9GH02_DAPPU</name>
<evidence type="ECO:0000313" key="1">
    <source>
        <dbReference type="EMBL" id="EFX81274.1"/>
    </source>
</evidence>
<evidence type="ECO:0000313" key="2">
    <source>
        <dbReference type="Proteomes" id="UP000000305"/>
    </source>
</evidence>
<sequence length="137" mass="15789">MQCKLAPSVTIKHKIRRSFILYKRLNQQPRTRHRKHLYYTTTFYNKKPFENLSKEPWRIGSITIRICGSVLYLSHVPVAVEAVDLREYWGQVLLVWTPGDEAIVLVKRAGSLEARALDWWVVGDGAQGLSWPLVAGE</sequence>